<dbReference type="AlphaFoldDB" id="A0A915KFJ6"/>
<reference evidence="2" key="1">
    <citation type="submission" date="2022-11" db="UniProtKB">
        <authorList>
            <consortium name="WormBaseParasite"/>
        </authorList>
    </citation>
    <scope>IDENTIFICATION</scope>
</reference>
<protein>
    <submittedName>
        <fullName evidence="2">Uncharacterized protein</fullName>
    </submittedName>
</protein>
<dbReference type="WBParaSite" id="nRc.2.0.1.t37588-RA">
    <property type="protein sequence ID" value="nRc.2.0.1.t37588-RA"/>
    <property type="gene ID" value="nRc.2.0.1.g37588"/>
</dbReference>
<proteinExistence type="predicted"/>
<name>A0A915KFJ6_ROMCU</name>
<evidence type="ECO:0000313" key="2">
    <source>
        <dbReference type="WBParaSite" id="nRc.2.0.1.t37588-RA"/>
    </source>
</evidence>
<organism evidence="1 2">
    <name type="scientific">Romanomermis culicivorax</name>
    <name type="common">Nematode worm</name>
    <dbReference type="NCBI Taxonomy" id="13658"/>
    <lineage>
        <taxon>Eukaryota</taxon>
        <taxon>Metazoa</taxon>
        <taxon>Ecdysozoa</taxon>
        <taxon>Nematoda</taxon>
        <taxon>Enoplea</taxon>
        <taxon>Dorylaimia</taxon>
        <taxon>Mermithida</taxon>
        <taxon>Mermithoidea</taxon>
        <taxon>Mermithidae</taxon>
        <taxon>Romanomermis</taxon>
    </lineage>
</organism>
<sequence>MDMLLPWRQKLLIRVDGIGVLNKIVWASYEITFLKMVSCAVGVVCASLGRCSTAGSPIALATNIVGIDPEVSLP</sequence>
<keyword evidence="1" id="KW-1185">Reference proteome</keyword>
<dbReference type="Proteomes" id="UP000887565">
    <property type="component" value="Unplaced"/>
</dbReference>
<accession>A0A915KFJ6</accession>
<evidence type="ECO:0000313" key="1">
    <source>
        <dbReference type="Proteomes" id="UP000887565"/>
    </source>
</evidence>